<dbReference type="EMBL" id="BPVZ01000124">
    <property type="protein sequence ID" value="GKV37797.1"/>
    <property type="molecule type" value="Genomic_DNA"/>
</dbReference>
<keyword evidence="4" id="KW-0732">Signal</keyword>
<evidence type="ECO:0000256" key="4">
    <source>
        <dbReference type="SAM" id="SignalP"/>
    </source>
</evidence>
<feature type="coiled-coil region" evidence="1">
    <location>
        <begin position="115"/>
        <end position="191"/>
    </location>
</feature>
<sequence length="442" mass="50243">MAAAKLVLLLLFIALVFTQVAADIPFDEDDASAQPVVESAGADASALKSKIHALESELDAKTEELSRKNEAIAQKEKIIREKSEIITSLQTELSSIQKKGKLDAQEQVGKAHTRAVELEKQVVELKGELEAKQKEKEASEARANESEKKLIELNLKHENLQKISDEQKSKIRKTERALKVAEEEMIKAKYEATSKNKALMEVHGAWLPPWLAEHLVHCQEFIETHWNVHGKPAMDIAIKKALEKKVQVKKWAEPHLETVKTKWAPAMKEQWLVVRTRVKPHVQSLTAKTVEVYELSKATVTPHLVRIQEIVDPYFQEAKKLSKPYIDQIATIAKPHVEKVRVVIKPYSKKAVHAYRKFLESATTYHHQVQATVRETLKRHELTEPLATRELEWFAASALLALPIIIVFRISSAIFCKKAKKPARHAHSHHTRRKAKRGHPDQ</sequence>
<evidence type="ECO:0000313" key="6">
    <source>
        <dbReference type="Proteomes" id="UP001054252"/>
    </source>
</evidence>
<keyword evidence="1" id="KW-0175">Coiled coil</keyword>
<dbReference type="Gene3D" id="1.10.287.1490">
    <property type="match status" value="1"/>
</dbReference>
<keyword evidence="6" id="KW-1185">Reference proteome</keyword>
<reference evidence="5 6" key="1">
    <citation type="journal article" date="2021" name="Commun. Biol.">
        <title>The genome of Shorea leprosula (Dipterocarpaceae) highlights the ecological relevance of drought in aseasonal tropical rainforests.</title>
        <authorList>
            <person name="Ng K.K.S."/>
            <person name="Kobayashi M.J."/>
            <person name="Fawcett J.A."/>
            <person name="Hatakeyama M."/>
            <person name="Paape T."/>
            <person name="Ng C.H."/>
            <person name="Ang C.C."/>
            <person name="Tnah L.H."/>
            <person name="Lee C.T."/>
            <person name="Nishiyama T."/>
            <person name="Sese J."/>
            <person name="O'Brien M.J."/>
            <person name="Copetti D."/>
            <person name="Mohd Noor M.I."/>
            <person name="Ong R.C."/>
            <person name="Putra M."/>
            <person name="Sireger I.Z."/>
            <person name="Indrioko S."/>
            <person name="Kosugi Y."/>
            <person name="Izuno A."/>
            <person name="Isagi Y."/>
            <person name="Lee S.L."/>
            <person name="Shimizu K.K."/>
        </authorList>
    </citation>
    <scope>NUCLEOTIDE SEQUENCE [LARGE SCALE GENOMIC DNA]</scope>
    <source>
        <strain evidence="5">214</strain>
    </source>
</reference>
<accession>A0AAV5LMP2</accession>
<keyword evidence="3" id="KW-0472">Membrane</keyword>
<keyword evidence="3" id="KW-0812">Transmembrane</keyword>
<proteinExistence type="predicted"/>
<feature type="coiled-coil region" evidence="1">
    <location>
        <begin position="37"/>
        <end position="78"/>
    </location>
</feature>
<feature type="chain" id="PRO_5043450555" evidence="4">
    <location>
        <begin position="23"/>
        <end position="442"/>
    </location>
</feature>
<dbReference type="SUPFAM" id="SSF58113">
    <property type="entry name" value="Apolipoprotein A-I"/>
    <property type="match status" value="1"/>
</dbReference>
<evidence type="ECO:0000256" key="2">
    <source>
        <dbReference type="SAM" id="MobiDB-lite"/>
    </source>
</evidence>
<feature type="transmembrane region" description="Helical" evidence="3">
    <location>
        <begin position="393"/>
        <end position="416"/>
    </location>
</feature>
<gene>
    <name evidence="5" type="ORF">SLEP1_g45781</name>
</gene>
<dbReference type="AlphaFoldDB" id="A0AAV5LMP2"/>
<dbReference type="Gene3D" id="1.20.5.1230">
    <property type="entry name" value="Apolipoprotein A-I"/>
    <property type="match status" value="1"/>
</dbReference>
<dbReference type="Proteomes" id="UP001054252">
    <property type="component" value="Unassembled WGS sequence"/>
</dbReference>
<evidence type="ECO:0000256" key="1">
    <source>
        <dbReference type="SAM" id="Coils"/>
    </source>
</evidence>
<name>A0AAV5LMP2_9ROSI</name>
<evidence type="ECO:0000256" key="3">
    <source>
        <dbReference type="SAM" id="Phobius"/>
    </source>
</evidence>
<dbReference type="PANTHER" id="PTHR34360:SF1">
    <property type="entry name" value="OS08G0519400 PROTEIN"/>
    <property type="match status" value="1"/>
</dbReference>
<protein>
    <submittedName>
        <fullName evidence="5">Uncharacterized protein</fullName>
    </submittedName>
</protein>
<organism evidence="5 6">
    <name type="scientific">Rubroshorea leprosula</name>
    <dbReference type="NCBI Taxonomy" id="152421"/>
    <lineage>
        <taxon>Eukaryota</taxon>
        <taxon>Viridiplantae</taxon>
        <taxon>Streptophyta</taxon>
        <taxon>Embryophyta</taxon>
        <taxon>Tracheophyta</taxon>
        <taxon>Spermatophyta</taxon>
        <taxon>Magnoliopsida</taxon>
        <taxon>eudicotyledons</taxon>
        <taxon>Gunneridae</taxon>
        <taxon>Pentapetalae</taxon>
        <taxon>rosids</taxon>
        <taxon>malvids</taxon>
        <taxon>Malvales</taxon>
        <taxon>Dipterocarpaceae</taxon>
        <taxon>Rubroshorea</taxon>
    </lineage>
</organism>
<evidence type="ECO:0000313" key="5">
    <source>
        <dbReference type="EMBL" id="GKV37797.1"/>
    </source>
</evidence>
<dbReference type="PANTHER" id="PTHR34360">
    <property type="entry name" value="OS08G0519400 PROTEIN"/>
    <property type="match status" value="1"/>
</dbReference>
<feature type="signal peptide" evidence="4">
    <location>
        <begin position="1"/>
        <end position="22"/>
    </location>
</feature>
<keyword evidence="3" id="KW-1133">Transmembrane helix</keyword>
<feature type="region of interest" description="Disordered" evidence="2">
    <location>
        <begin position="421"/>
        <end position="442"/>
    </location>
</feature>
<comment type="caution">
    <text evidence="5">The sequence shown here is derived from an EMBL/GenBank/DDBJ whole genome shotgun (WGS) entry which is preliminary data.</text>
</comment>